<dbReference type="Gene3D" id="3.40.50.720">
    <property type="entry name" value="NAD(P)-binding Rossmann-like Domain"/>
    <property type="match status" value="1"/>
</dbReference>
<dbReference type="PROSITE" id="PS00061">
    <property type="entry name" value="ADH_SHORT"/>
    <property type="match status" value="1"/>
</dbReference>
<reference evidence="4 5" key="1">
    <citation type="journal article" date="2024" name="Nat. Commun.">
        <title>Phylogenomics reveals the evolutionary origins of lichenization in chlorophyte algae.</title>
        <authorList>
            <person name="Puginier C."/>
            <person name="Libourel C."/>
            <person name="Otte J."/>
            <person name="Skaloud P."/>
            <person name="Haon M."/>
            <person name="Grisel S."/>
            <person name="Petersen M."/>
            <person name="Berrin J.G."/>
            <person name="Delaux P.M."/>
            <person name="Dal Grande F."/>
            <person name="Keller J."/>
        </authorList>
    </citation>
    <scope>NUCLEOTIDE SEQUENCE [LARGE SCALE GENOMIC DNA]</scope>
    <source>
        <strain evidence="4 5">SAG 216-7</strain>
    </source>
</reference>
<comment type="caution">
    <text evidence="4">The sequence shown here is derived from an EMBL/GenBank/DDBJ whole genome shotgun (WGS) entry which is preliminary data.</text>
</comment>
<dbReference type="InterPro" id="IPR002347">
    <property type="entry name" value="SDR_fam"/>
</dbReference>
<evidence type="ECO:0000313" key="5">
    <source>
        <dbReference type="Proteomes" id="UP001491310"/>
    </source>
</evidence>
<evidence type="ECO:0000256" key="2">
    <source>
        <dbReference type="ARBA" id="ARBA00023002"/>
    </source>
</evidence>
<dbReference type="PRINTS" id="PR00081">
    <property type="entry name" value="GDHRDH"/>
</dbReference>
<dbReference type="CDD" id="cd05374">
    <property type="entry name" value="17beta-HSD-like_SDR_c"/>
    <property type="match status" value="1"/>
</dbReference>
<accession>A0ABR2YQL5</accession>
<organism evidence="4 5">
    <name type="scientific">Coccomyxa subellipsoidea</name>
    <dbReference type="NCBI Taxonomy" id="248742"/>
    <lineage>
        <taxon>Eukaryota</taxon>
        <taxon>Viridiplantae</taxon>
        <taxon>Chlorophyta</taxon>
        <taxon>core chlorophytes</taxon>
        <taxon>Trebouxiophyceae</taxon>
        <taxon>Trebouxiophyceae incertae sedis</taxon>
        <taxon>Coccomyxaceae</taxon>
        <taxon>Coccomyxa</taxon>
    </lineage>
</organism>
<name>A0ABR2YQL5_9CHLO</name>
<evidence type="ECO:0000256" key="1">
    <source>
        <dbReference type="ARBA" id="ARBA00006484"/>
    </source>
</evidence>
<evidence type="ECO:0000313" key="4">
    <source>
        <dbReference type="EMBL" id="KAK9909182.1"/>
    </source>
</evidence>
<gene>
    <name evidence="4" type="ORF">WJX75_008357</name>
</gene>
<proteinExistence type="inferred from homology"/>
<protein>
    <recommendedName>
        <fullName evidence="6">NAD(P)-binding protein</fullName>
    </recommendedName>
</protein>
<dbReference type="PRINTS" id="PR00080">
    <property type="entry name" value="SDRFAMILY"/>
</dbReference>
<keyword evidence="2" id="KW-0560">Oxidoreductase</keyword>
<dbReference type="PANTHER" id="PTHR43391:SF86">
    <property type="entry name" value="SHORT-CHAIN DEHYDROGENASE_REDUCTASE FAMILY PROTEIN"/>
    <property type="match status" value="1"/>
</dbReference>
<dbReference type="PANTHER" id="PTHR43391">
    <property type="entry name" value="RETINOL DEHYDROGENASE-RELATED"/>
    <property type="match status" value="1"/>
</dbReference>
<dbReference type="InterPro" id="IPR036291">
    <property type="entry name" value="NAD(P)-bd_dom_sf"/>
</dbReference>
<sequence>MAPKVVLITGASGGIGLATAVLLAKHSDKYKVIATARTPSAIQDVASGNNFSVKKLDVTDDAMIKEVVESVIKEYGRLDVLINNAGFGTYFSVEQLDLKSHQALFDTNYFGMVRMIQAVLPHMRAAHSGHIINITSLVGFQGMPFSDAYSASKFAVEGLSEAMAPTLSKFGISVSIVEPGPVATNFTARAQGDMAASDTPKDDIYTPMMEGFFATVRKGFADIPGVRQTSEEVADVLLKVVEDPKPHLRYQTSAFVEKQAKAKFLDATGDQQVQQQLKSFP</sequence>
<dbReference type="EMBL" id="JALJOT010000007">
    <property type="protein sequence ID" value="KAK9909182.1"/>
    <property type="molecule type" value="Genomic_DNA"/>
</dbReference>
<dbReference type="SUPFAM" id="SSF51735">
    <property type="entry name" value="NAD(P)-binding Rossmann-fold domains"/>
    <property type="match status" value="1"/>
</dbReference>
<evidence type="ECO:0008006" key="6">
    <source>
        <dbReference type="Google" id="ProtNLM"/>
    </source>
</evidence>
<dbReference type="Proteomes" id="UP001491310">
    <property type="component" value="Unassembled WGS sequence"/>
</dbReference>
<comment type="similarity">
    <text evidence="1 3">Belongs to the short-chain dehydrogenases/reductases (SDR) family.</text>
</comment>
<keyword evidence="5" id="KW-1185">Reference proteome</keyword>
<dbReference type="InterPro" id="IPR020904">
    <property type="entry name" value="Sc_DH/Rdtase_CS"/>
</dbReference>
<dbReference type="Pfam" id="PF00106">
    <property type="entry name" value="adh_short"/>
    <property type="match status" value="1"/>
</dbReference>
<evidence type="ECO:0000256" key="3">
    <source>
        <dbReference type="RuleBase" id="RU000363"/>
    </source>
</evidence>